<organism evidence="4 5">
    <name type="scientific">Maioricimonas rarisocia</name>
    <dbReference type="NCBI Taxonomy" id="2528026"/>
    <lineage>
        <taxon>Bacteria</taxon>
        <taxon>Pseudomonadati</taxon>
        <taxon>Planctomycetota</taxon>
        <taxon>Planctomycetia</taxon>
        <taxon>Planctomycetales</taxon>
        <taxon>Planctomycetaceae</taxon>
        <taxon>Maioricimonas</taxon>
    </lineage>
</organism>
<dbReference type="EC" id="1.2.1.39" evidence="4"/>
<sequence>MATAHANIQALTAARFETPAKFTQFCENGGQPLGGYIGGQSVPGSMNATFETVDPGSLEVLARVSEMAESEVDRAVAAAQAAFAGNGVNGWRDFPVDERCELVMKLVELADRDRDVLLACEIRDGGKVSELAEGDVDQIRACAEYFCDVAKRIPLGDGPSQEVADGVRGFTYREPWGVVAGIIPWNYPIVLTSWFMFPALLSGNCIIIKPAEDTPLSALYLAKLAEEAGFPPGVINVLPGRGELTGQAIAEHPGIRYISFTGSPGVGQHILRTCDRHGTRMKREMGGNGSAIVLDDADPQVVARMIGRHANQHFGQTCCTIHRVFVDKKIADDFIDAERDFFENLKIGYQAEEGTQLGAVINPTQMSRILRAQADAIARGGEPLVAGGPAEVQGRKGFYLKPALYRTNPGVHCNPQEVFHTFATICPVSSAEEALELANSTPYGLGASVWTKDVDRGIALAKKFRDGTCQVNCHNSIAYGLPYGGQGISGGPGAGVNCEETFRDYTQVKAVYVSEYPEA</sequence>
<dbReference type="KEGG" id="mri:Mal4_19910"/>
<dbReference type="FunFam" id="3.40.605.10:FF:000007">
    <property type="entry name" value="NAD/NADP-dependent betaine aldehyde dehydrogenase"/>
    <property type="match status" value="1"/>
</dbReference>
<dbReference type="InterPro" id="IPR016163">
    <property type="entry name" value="Ald_DH_C"/>
</dbReference>
<evidence type="ECO:0000313" key="5">
    <source>
        <dbReference type="Proteomes" id="UP000320496"/>
    </source>
</evidence>
<dbReference type="Pfam" id="PF00171">
    <property type="entry name" value="Aldedh"/>
    <property type="match status" value="1"/>
</dbReference>
<dbReference type="CDD" id="cd07078">
    <property type="entry name" value="ALDH"/>
    <property type="match status" value="1"/>
</dbReference>
<name>A0A517Z5C6_9PLAN</name>
<dbReference type="Proteomes" id="UP000320496">
    <property type="component" value="Chromosome"/>
</dbReference>
<evidence type="ECO:0000256" key="2">
    <source>
        <dbReference type="ARBA" id="ARBA00023002"/>
    </source>
</evidence>
<dbReference type="SUPFAM" id="SSF53720">
    <property type="entry name" value="ALDH-like"/>
    <property type="match status" value="1"/>
</dbReference>
<evidence type="ECO:0000313" key="4">
    <source>
        <dbReference type="EMBL" id="QDU37675.1"/>
    </source>
</evidence>
<feature type="domain" description="Aldehyde dehydrogenase" evidence="3">
    <location>
        <begin position="48"/>
        <end position="511"/>
    </location>
</feature>
<protein>
    <submittedName>
        <fullName evidence="4">Phenylacetaldehyde dehydrogenase</fullName>
        <ecNumber evidence="4">1.2.1.39</ecNumber>
    </submittedName>
</protein>
<proteinExistence type="inferred from homology"/>
<dbReference type="Gene3D" id="3.40.605.10">
    <property type="entry name" value="Aldehyde Dehydrogenase, Chain A, domain 1"/>
    <property type="match status" value="1"/>
</dbReference>
<dbReference type="AlphaFoldDB" id="A0A517Z5C6"/>
<dbReference type="EMBL" id="CP036275">
    <property type="protein sequence ID" value="QDU37675.1"/>
    <property type="molecule type" value="Genomic_DNA"/>
</dbReference>
<evidence type="ECO:0000259" key="3">
    <source>
        <dbReference type="Pfam" id="PF00171"/>
    </source>
</evidence>
<dbReference type="InterPro" id="IPR015590">
    <property type="entry name" value="Aldehyde_DH_dom"/>
</dbReference>
<gene>
    <name evidence="4" type="primary">feaB</name>
    <name evidence="4" type="ORF">Mal4_19910</name>
</gene>
<reference evidence="4 5" key="1">
    <citation type="submission" date="2019-02" db="EMBL/GenBank/DDBJ databases">
        <title>Deep-cultivation of Planctomycetes and their phenomic and genomic characterization uncovers novel biology.</title>
        <authorList>
            <person name="Wiegand S."/>
            <person name="Jogler M."/>
            <person name="Boedeker C."/>
            <person name="Pinto D."/>
            <person name="Vollmers J."/>
            <person name="Rivas-Marin E."/>
            <person name="Kohn T."/>
            <person name="Peeters S.H."/>
            <person name="Heuer A."/>
            <person name="Rast P."/>
            <person name="Oberbeckmann S."/>
            <person name="Bunk B."/>
            <person name="Jeske O."/>
            <person name="Meyerdierks A."/>
            <person name="Storesund J.E."/>
            <person name="Kallscheuer N."/>
            <person name="Luecker S."/>
            <person name="Lage O.M."/>
            <person name="Pohl T."/>
            <person name="Merkel B.J."/>
            <person name="Hornburger P."/>
            <person name="Mueller R.-W."/>
            <person name="Bruemmer F."/>
            <person name="Labrenz M."/>
            <person name="Spormann A.M."/>
            <person name="Op den Camp H."/>
            <person name="Overmann J."/>
            <person name="Amann R."/>
            <person name="Jetten M.S.M."/>
            <person name="Mascher T."/>
            <person name="Medema M.H."/>
            <person name="Devos D.P."/>
            <person name="Kaster A.-K."/>
            <person name="Ovreas L."/>
            <person name="Rohde M."/>
            <person name="Galperin M.Y."/>
            <person name="Jogler C."/>
        </authorList>
    </citation>
    <scope>NUCLEOTIDE SEQUENCE [LARGE SCALE GENOMIC DNA]</scope>
    <source>
        <strain evidence="4 5">Mal4</strain>
    </source>
</reference>
<evidence type="ECO:0000256" key="1">
    <source>
        <dbReference type="ARBA" id="ARBA00009986"/>
    </source>
</evidence>
<keyword evidence="2 4" id="KW-0560">Oxidoreductase</keyword>
<dbReference type="GO" id="GO:0008957">
    <property type="term" value="F:phenylacetaldehyde dehydrogenase (NAD+) activity"/>
    <property type="evidence" value="ECO:0007669"/>
    <property type="project" value="UniProtKB-EC"/>
</dbReference>
<accession>A0A517Z5C6</accession>
<dbReference type="Gene3D" id="3.40.309.10">
    <property type="entry name" value="Aldehyde Dehydrogenase, Chain A, domain 2"/>
    <property type="match status" value="1"/>
</dbReference>
<comment type="similarity">
    <text evidence="1">Belongs to the aldehyde dehydrogenase family.</text>
</comment>
<dbReference type="InterPro" id="IPR016161">
    <property type="entry name" value="Ald_DH/histidinol_DH"/>
</dbReference>
<keyword evidence="5" id="KW-1185">Reference proteome</keyword>
<dbReference type="RefSeq" id="WP_197444273.1">
    <property type="nucleotide sequence ID" value="NZ_CP036275.1"/>
</dbReference>
<dbReference type="InterPro" id="IPR016162">
    <property type="entry name" value="Ald_DH_N"/>
</dbReference>
<dbReference type="PANTHER" id="PTHR11699">
    <property type="entry name" value="ALDEHYDE DEHYDROGENASE-RELATED"/>
    <property type="match status" value="1"/>
</dbReference>